<dbReference type="Proteomes" id="UP000681967">
    <property type="component" value="Unassembled WGS sequence"/>
</dbReference>
<keyword evidence="1" id="KW-0732">Signal</keyword>
<evidence type="ECO:0000313" key="3">
    <source>
        <dbReference type="EMBL" id="CAF4037359.1"/>
    </source>
</evidence>
<feature type="signal peptide" evidence="1">
    <location>
        <begin position="1"/>
        <end position="21"/>
    </location>
</feature>
<dbReference type="Proteomes" id="UP000663855">
    <property type="component" value="Unassembled WGS sequence"/>
</dbReference>
<dbReference type="EMBL" id="CAJOBH010005842">
    <property type="protein sequence ID" value="CAF4037359.1"/>
    <property type="molecule type" value="Genomic_DNA"/>
</dbReference>
<evidence type="ECO:0000256" key="1">
    <source>
        <dbReference type="SAM" id="SignalP"/>
    </source>
</evidence>
<name>A0A814PDM5_9BILA</name>
<accession>A0A814PDM5</accession>
<reference evidence="2" key="1">
    <citation type="submission" date="2021-02" db="EMBL/GenBank/DDBJ databases">
        <authorList>
            <person name="Nowell W R."/>
        </authorList>
    </citation>
    <scope>NUCLEOTIDE SEQUENCE</scope>
</reference>
<organism evidence="2 4">
    <name type="scientific">Rotaria magnacalcarata</name>
    <dbReference type="NCBI Taxonomy" id="392030"/>
    <lineage>
        <taxon>Eukaryota</taxon>
        <taxon>Metazoa</taxon>
        <taxon>Spiralia</taxon>
        <taxon>Gnathifera</taxon>
        <taxon>Rotifera</taxon>
        <taxon>Eurotatoria</taxon>
        <taxon>Bdelloidea</taxon>
        <taxon>Philodinida</taxon>
        <taxon>Philodinidae</taxon>
        <taxon>Rotaria</taxon>
    </lineage>
</organism>
<dbReference type="EMBL" id="CAJNOV010002502">
    <property type="protein sequence ID" value="CAF1104725.1"/>
    <property type="molecule type" value="Genomic_DNA"/>
</dbReference>
<evidence type="ECO:0000313" key="2">
    <source>
        <dbReference type="EMBL" id="CAF1104725.1"/>
    </source>
</evidence>
<dbReference type="AlphaFoldDB" id="A0A814PDM5"/>
<sequence>MKTIMLLAIFAFVLVISTSNAKRLFYNNDNDMELTDKRARMFLRSMTNDDDDDDSNDDSASLDTREFGKKCVACKFGLNPCCAPNICIKKRFRPDECMEIKTGK</sequence>
<evidence type="ECO:0000313" key="4">
    <source>
        <dbReference type="Proteomes" id="UP000663855"/>
    </source>
</evidence>
<comment type="caution">
    <text evidence="2">The sequence shown here is derived from an EMBL/GenBank/DDBJ whole genome shotgun (WGS) entry which is preliminary data.</text>
</comment>
<proteinExistence type="predicted"/>
<protein>
    <submittedName>
        <fullName evidence="2">Uncharacterized protein</fullName>
    </submittedName>
</protein>
<feature type="chain" id="PRO_5036225522" evidence="1">
    <location>
        <begin position="22"/>
        <end position="104"/>
    </location>
</feature>
<gene>
    <name evidence="3" type="ORF">BYL167_LOCUS15683</name>
    <name evidence="2" type="ORF">CJN711_LOCUS7326</name>
</gene>